<evidence type="ECO:0008006" key="4">
    <source>
        <dbReference type="Google" id="ProtNLM"/>
    </source>
</evidence>
<evidence type="ECO:0000313" key="2">
    <source>
        <dbReference type="EMBL" id="QTA37290.1"/>
    </source>
</evidence>
<gene>
    <name evidence="2" type="ORF">JYK00_05980</name>
</gene>
<feature type="transmembrane region" description="Helical" evidence="1">
    <location>
        <begin position="6"/>
        <end position="32"/>
    </location>
</feature>
<keyword evidence="1" id="KW-0472">Membrane</keyword>
<accession>A0ABX7S852</accession>
<reference evidence="2 3" key="1">
    <citation type="submission" date="2021-03" db="EMBL/GenBank/DDBJ databases">
        <title>Thermosipho ferrireducens sp.nov., an anaerobic thermophilic iron-reducing bacterium isolated from a deep-sea hydrothermal sulfide deposits.</title>
        <authorList>
            <person name="Zeng X."/>
            <person name="Chen Y."/>
            <person name="Shao Z."/>
        </authorList>
    </citation>
    <scope>NUCLEOTIDE SEQUENCE [LARGE SCALE GENOMIC DNA]</scope>
    <source>
        <strain evidence="2 3">JL129W03</strain>
    </source>
</reference>
<evidence type="ECO:0000256" key="1">
    <source>
        <dbReference type="SAM" id="Phobius"/>
    </source>
</evidence>
<sequence length="131" mass="14798">MKSGSLLVEALIAILIISFSFGIAFLPSYFLLKKSKEDSILLNFTDLLLNKAEEIMTYNVSDLPASSTEVVFYNDQNYILSYQKIVDTNYDLYTNGLPNSAIPKSTITRILITIRSEDGKYKIETEVIPEQ</sequence>
<name>A0ABX7S852_9BACT</name>
<dbReference type="RefSeq" id="WP_207566015.1">
    <property type="nucleotide sequence ID" value="NZ_CP071446.1"/>
</dbReference>
<evidence type="ECO:0000313" key="3">
    <source>
        <dbReference type="Proteomes" id="UP000671862"/>
    </source>
</evidence>
<organism evidence="2 3">
    <name type="scientific">Thermosipho ferrireducens</name>
    <dbReference type="NCBI Taxonomy" id="2571116"/>
    <lineage>
        <taxon>Bacteria</taxon>
        <taxon>Thermotogati</taxon>
        <taxon>Thermotogota</taxon>
        <taxon>Thermotogae</taxon>
        <taxon>Thermotogales</taxon>
        <taxon>Fervidobacteriaceae</taxon>
        <taxon>Thermosipho</taxon>
    </lineage>
</organism>
<protein>
    <recommendedName>
        <fullName evidence="4">Type II secretion system protein</fullName>
    </recommendedName>
</protein>
<dbReference type="Proteomes" id="UP000671862">
    <property type="component" value="Chromosome"/>
</dbReference>
<keyword evidence="3" id="KW-1185">Reference proteome</keyword>
<keyword evidence="1" id="KW-0812">Transmembrane</keyword>
<proteinExistence type="predicted"/>
<keyword evidence="1" id="KW-1133">Transmembrane helix</keyword>
<dbReference type="EMBL" id="CP071446">
    <property type="protein sequence ID" value="QTA37290.1"/>
    <property type="molecule type" value="Genomic_DNA"/>
</dbReference>